<evidence type="ECO:0000256" key="2">
    <source>
        <dbReference type="SAM" id="Phobius"/>
    </source>
</evidence>
<feature type="chain" id="PRO_5034487114" description="Mid2 domain-containing protein" evidence="3">
    <location>
        <begin position="21"/>
        <end position="224"/>
    </location>
</feature>
<evidence type="ECO:0000313" key="4">
    <source>
        <dbReference type="EMBL" id="KAF7503409.1"/>
    </source>
</evidence>
<feature type="region of interest" description="Disordered" evidence="1">
    <location>
        <begin position="135"/>
        <end position="163"/>
    </location>
</feature>
<accession>A0A8H7DXX4</accession>
<name>A0A8H7DXX4_9EURO</name>
<proteinExistence type="predicted"/>
<dbReference type="EMBL" id="JAACFV010000180">
    <property type="protein sequence ID" value="KAF7503409.1"/>
    <property type="molecule type" value="Genomic_DNA"/>
</dbReference>
<feature type="compositionally biased region" description="Low complexity" evidence="1">
    <location>
        <begin position="137"/>
        <end position="163"/>
    </location>
</feature>
<dbReference type="AlphaFoldDB" id="A0A8H7DXX4"/>
<dbReference type="OrthoDB" id="5215637at2759"/>
<keyword evidence="2" id="KW-0472">Membrane</keyword>
<keyword evidence="3" id="KW-0732">Signal</keyword>
<keyword evidence="2" id="KW-1133">Transmembrane helix</keyword>
<sequence length="224" mass="22722">MRLHTFVALVACALSSVGMAQTCYYPDGKATGALIPCNTTAAVTNCCKDSDMCLKNGLCFSPGLNSVVRRGCTDQTWNNTEACPDVCLTAGLRSADVVLTPCGEYGTFCCGQNSGARACCDTGNGTVQVGTGEVIDSSISSPSPSPSSPSSSSSPSPTTAATGTNATVTAAVTISSNNGTVQANCKAPEMAAYALGALLGCALLLLAVLGTIWCLKRKEPRVPT</sequence>
<feature type="transmembrane region" description="Helical" evidence="2">
    <location>
        <begin position="190"/>
        <end position="215"/>
    </location>
</feature>
<evidence type="ECO:0000313" key="5">
    <source>
        <dbReference type="Proteomes" id="UP000606974"/>
    </source>
</evidence>
<evidence type="ECO:0000256" key="3">
    <source>
        <dbReference type="SAM" id="SignalP"/>
    </source>
</evidence>
<dbReference type="Proteomes" id="UP000606974">
    <property type="component" value="Unassembled WGS sequence"/>
</dbReference>
<gene>
    <name evidence="4" type="ORF">GJ744_003892</name>
</gene>
<feature type="signal peptide" evidence="3">
    <location>
        <begin position="1"/>
        <end position="20"/>
    </location>
</feature>
<keyword evidence="5" id="KW-1185">Reference proteome</keyword>
<evidence type="ECO:0008006" key="6">
    <source>
        <dbReference type="Google" id="ProtNLM"/>
    </source>
</evidence>
<reference evidence="4" key="1">
    <citation type="submission" date="2020-02" db="EMBL/GenBank/DDBJ databases">
        <authorList>
            <person name="Palmer J.M."/>
        </authorList>
    </citation>
    <scope>NUCLEOTIDE SEQUENCE</scope>
    <source>
        <strain evidence="4">EPUS1.4</strain>
        <tissue evidence="4">Thallus</tissue>
    </source>
</reference>
<comment type="caution">
    <text evidence="4">The sequence shown here is derived from an EMBL/GenBank/DDBJ whole genome shotgun (WGS) entry which is preliminary data.</text>
</comment>
<protein>
    <recommendedName>
        <fullName evidence="6">Mid2 domain-containing protein</fullName>
    </recommendedName>
</protein>
<evidence type="ECO:0000256" key="1">
    <source>
        <dbReference type="SAM" id="MobiDB-lite"/>
    </source>
</evidence>
<keyword evidence="2" id="KW-0812">Transmembrane</keyword>
<organism evidence="4 5">
    <name type="scientific">Endocarpon pusillum</name>
    <dbReference type="NCBI Taxonomy" id="364733"/>
    <lineage>
        <taxon>Eukaryota</taxon>
        <taxon>Fungi</taxon>
        <taxon>Dikarya</taxon>
        <taxon>Ascomycota</taxon>
        <taxon>Pezizomycotina</taxon>
        <taxon>Eurotiomycetes</taxon>
        <taxon>Chaetothyriomycetidae</taxon>
        <taxon>Verrucariales</taxon>
        <taxon>Verrucariaceae</taxon>
        <taxon>Endocarpon</taxon>
    </lineage>
</organism>